<evidence type="ECO:0000256" key="7">
    <source>
        <dbReference type="SAM" id="Phobius"/>
    </source>
</evidence>
<accession>A0AAD9SAD2</accession>
<feature type="transmembrane region" description="Helical" evidence="7">
    <location>
        <begin position="101"/>
        <end position="125"/>
    </location>
</feature>
<keyword evidence="4 7" id="KW-0472">Membrane</keyword>
<evidence type="ECO:0000256" key="1">
    <source>
        <dbReference type="ARBA" id="ARBA00004141"/>
    </source>
</evidence>
<dbReference type="AlphaFoldDB" id="A0AAD9SAD2"/>
<dbReference type="GO" id="GO:0016020">
    <property type="term" value="C:membrane"/>
    <property type="evidence" value="ECO:0007669"/>
    <property type="project" value="UniProtKB-SubCell"/>
</dbReference>
<evidence type="ECO:0000256" key="4">
    <source>
        <dbReference type="ARBA" id="ARBA00023136"/>
    </source>
</evidence>
<evidence type="ECO:0000256" key="3">
    <source>
        <dbReference type="ARBA" id="ARBA00022989"/>
    </source>
</evidence>
<dbReference type="PANTHER" id="PTHR33048:SF15">
    <property type="entry name" value="INTEGRAL MEMBRANE PROTEIN"/>
    <property type="match status" value="1"/>
</dbReference>
<sequence>MASPHSMSMTGPSSLRPTGFAETILTFTVLLCVVCVIAVGLRTWERIRDRNFHIDDGLTWLGLIFNLFNYGVVAWGTTVGIGSPDSMLTMPMMKKAAQVTYWLNVTYLLAMGFTKASICSTLLRINKGTSQRKTTWALWLIMIAIITSTLGGFLTFVIRCNRNGGCKDSNRTISILNWFGVGVYILVDIALAVVPIFIIRGLNMKKSLRLSTGAILAMGGVACLAAILRIPSQLEAVGGNGANQLYKIGSFILWSEVETGLGIIACCLPMLRKLLRSFDKDRASVTPGKPVYYKAGSSGNSGQTPINNIHRLPYDSYLVPDQEKGFNTLTSFSSEGTSLPLQHTYSSSTYVPPRSGGRVQHEWPAPSSSSRGLVEASRDVDQACLYAPVT</sequence>
<evidence type="ECO:0000256" key="2">
    <source>
        <dbReference type="ARBA" id="ARBA00022692"/>
    </source>
</evidence>
<name>A0AAD9SAD2_PHOAM</name>
<organism evidence="9 10">
    <name type="scientific">Phomopsis amygdali</name>
    <name type="common">Fusicoccum amygdali</name>
    <dbReference type="NCBI Taxonomy" id="1214568"/>
    <lineage>
        <taxon>Eukaryota</taxon>
        <taxon>Fungi</taxon>
        <taxon>Dikarya</taxon>
        <taxon>Ascomycota</taxon>
        <taxon>Pezizomycotina</taxon>
        <taxon>Sordariomycetes</taxon>
        <taxon>Sordariomycetidae</taxon>
        <taxon>Diaporthales</taxon>
        <taxon>Diaporthaceae</taxon>
        <taxon>Diaporthe</taxon>
    </lineage>
</organism>
<feature type="transmembrane region" description="Helical" evidence="7">
    <location>
        <begin position="251"/>
        <end position="271"/>
    </location>
</feature>
<feature type="transmembrane region" description="Helical" evidence="7">
    <location>
        <begin position="20"/>
        <end position="39"/>
    </location>
</feature>
<dbReference type="PANTHER" id="PTHR33048">
    <property type="entry name" value="PTH11-LIKE INTEGRAL MEMBRANE PROTEIN (AFU_ORTHOLOGUE AFUA_5G11245)"/>
    <property type="match status" value="1"/>
</dbReference>
<reference evidence="9" key="1">
    <citation type="submission" date="2023-06" db="EMBL/GenBank/DDBJ databases">
        <authorList>
            <person name="Noh H."/>
        </authorList>
    </citation>
    <scope>NUCLEOTIDE SEQUENCE</scope>
    <source>
        <strain evidence="9">DUCC20226</strain>
    </source>
</reference>
<comment type="caution">
    <text evidence="9">The sequence shown here is derived from an EMBL/GenBank/DDBJ whole genome shotgun (WGS) entry which is preliminary data.</text>
</comment>
<dbReference type="Proteomes" id="UP001265746">
    <property type="component" value="Unassembled WGS sequence"/>
</dbReference>
<feature type="transmembrane region" description="Helical" evidence="7">
    <location>
        <begin position="210"/>
        <end position="231"/>
    </location>
</feature>
<comment type="subcellular location">
    <subcellularLocation>
        <location evidence="1">Membrane</location>
        <topology evidence="1">Multi-pass membrane protein</topology>
    </subcellularLocation>
</comment>
<feature type="domain" description="Rhodopsin" evidence="8">
    <location>
        <begin position="41"/>
        <end position="276"/>
    </location>
</feature>
<keyword evidence="2 7" id="KW-0812">Transmembrane</keyword>
<feature type="transmembrane region" description="Helical" evidence="7">
    <location>
        <begin position="137"/>
        <end position="158"/>
    </location>
</feature>
<keyword evidence="10" id="KW-1185">Reference proteome</keyword>
<dbReference type="InterPro" id="IPR052337">
    <property type="entry name" value="SAT4-like"/>
</dbReference>
<gene>
    <name evidence="9" type="ORF">N8I77_009705</name>
</gene>
<dbReference type="InterPro" id="IPR049326">
    <property type="entry name" value="Rhodopsin_dom_fungi"/>
</dbReference>
<evidence type="ECO:0000256" key="6">
    <source>
        <dbReference type="SAM" id="MobiDB-lite"/>
    </source>
</evidence>
<dbReference type="Pfam" id="PF20684">
    <property type="entry name" value="Fung_rhodopsin"/>
    <property type="match status" value="1"/>
</dbReference>
<evidence type="ECO:0000259" key="8">
    <source>
        <dbReference type="Pfam" id="PF20684"/>
    </source>
</evidence>
<dbReference type="EMBL" id="JAUJFL010000005">
    <property type="protein sequence ID" value="KAK2603234.1"/>
    <property type="molecule type" value="Genomic_DNA"/>
</dbReference>
<evidence type="ECO:0000256" key="5">
    <source>
        <dbReference type="ARBA" id="ARBA00038359"/>
    </source>
</evidence>
<comment type="similarity">
    <text evidence="5">Belongs to the SAT4 family.</text>
</comment>
<evidence type="ECO:0000313" key="9">
    <source>
        <dbReference type="EMBL" id="KAK2603234.1"/>
    </source>
</evidence>
<feature type="transmembrane region" description="Helical" evidence="7">
    <location>
        <begin position="60"/>
        <end position="81"/>
    </location>
</feature>
<protein>
    <recommendedName>
        <fullName evidence="8">Rhodopsin domain-containing protein</fullName>
    </recommendedName>
</protein>
<feature type="transmembrane region" description="Helical" evidence="7">
    <location>
        <begin position="178"/>
        <end position="198"/>
    </location>
</feature>
<feature type="region of interest" description="Disordered" evidence="6">
    <location>
        <begin position="350"/>
        <end position="371"/>
    </location>
</feature>
<proteinExistence type="inferred from homology"/>
<keyword evidence="3 7" id="KW-1133">Transmembrane helix</keyword>
<evidence type="ECO:0000313" key="10">
    <source>
        <dbReference type="Proteomes" id="UP001265746"/>
    </source>
</evidence>